<dbReference type="FunFam" id="3.40.1110.10:FF:000097">
    <property type="entry name" value="Phospholipid-transporting ATPase"/>
    <property type="match status" value="1"/>
</dbReference>
<feature type="transmembrane region" description="Helical" evidence="18">
    <location>
        <begin position="1112"/>
        <end position="1134"/>
    </location>
</feature>
<keyword evidence="4" id="KW-0813">Transport</keyword>
<evidence type="ECO:0000256" key="18">
    <source>
        <dbReference type="RuleBase" id="RU362033"/>
    </source>
</evidence>
<feature type="binding site" evidence="16">
    <location>
        <position position="839"/>
    </location>
    <ligand>
        <name>ATP</name>
        <dbReference type="ChEBI" id="CHEBI:30616"/>
    </ligand>
</feature>
<dbReference type="Proteomes" id="UP000094527">
    <property type="component" value="Unassembled WGS sequence"/>
</dbReference>
<feature type="active site" description="4-aspartylphosphate intermediate" evidence="15">
    <location>
        <position position="564"/>
    </location>
</feature>
<dbReference type="InterPro" id="IPR006539">
    <property type="entry name" value="P-type_ATPase_IV"/>
</dbReference>
<feature type="binding site" evidence="16">
    <location>
        <position position="566"/>
    </location>
    <ligand>
        <name>ATP</name>
        <dbReference type="ChEBI" id="CHEBI:30616"/>
    </ligand>
</feature>
<dbReference type="EC" id="7.6.2.1" evidence="18"/>
<dbReference type="Gene3D" id="3.40.1110.10">
    <property type="entry name" value="Calcium-transporting ATPase, cytoplasmic domain N"/>
    <property type="match status" value="1"/>
</dbReference>
<evidence type="ECO:0000256" key="4">
    <source>
        <dbReference type="ARBA" id="ARBA00022448"/>
    </source>
</evidence>
<evidence type="ECO:0000259" key="21">
    <source>
        <dbReference type="Pfam" id="PF16209"/>
    </source>
</evidence>
<accession>A0A1D2NKK3</accession>
<feature type="compositionally biased region" description="Polar residues" evidence="19">
    <location>
        <begin position="101"/>
        <end position="110"/>
    </location>
</feature>
<dbReference type="PROSITE" id="PS00154">
    <property type="entry name" value="ATPASE_E1_E2"/>
    <property type="match status" value="1"/>
</dbReference>
<keyword evidence="12" id="KW-0445">Lipid transport</keyword>
<dbReference type="SUPFAM" id="SSF56784">
    <property type="entry name" value="HAD-like"/>
    <property type="match status" value="1"/>
</dbReference>
<feature type="transmembrane region" description="Helical" evidence="18">
    <location>
        <begin position="1141"/>
        <end position="1162"/>
    </location>
</feature>
<keyword evidence="5 18" id="KW-0812">Transmembrane</keyword>
<feature type="domain" description="P-type ATPase N-terminal" evidence="21">
    <location>
        <begin position="221"/>
        <end position="275"/>
    </location>
</feature>
<feature type="transmembrane region" description="Helical" evidence="18">
    <location>
        <begin position="479"/>
        <end position="497"/>
    </location>
</feature>
<keyword evidence="8 16" id="KW-0067">ATP-binding</keyword>
<comment type="subcellular location">
    <subcellularLocation>
        <location evidence="2">Endomembrane system</location>
        <topology evidence="2">Multi-pass membrane protein</topology>
    </subcellularLocation>
    <subcellularLocation>
        <location evidence="18">Membrane</location>
        <topology evidence="18">Multi-pass membrane protein</topology>
    </subcellularLocation>
</comment>
<evidence type="ECO:0000256" key="11">
    <source>
        <dbReference type="ARBA" id="ARBA00022989"/>
    </source>
</evidence>
<feature type="binding site" evidence="16">
    <location>
        <position position="706"/>
    </location>
    <ligand>
        <name>ATP</name>
        <dbReference type="ChEBI" id="CHEBI:30616"/>
    </ligand>
</feature>
<evidence type="ECO:0000256" key="1">
    <source>
        <dbReference type="ARBA" id="ARBA00001946"/>
    </source>
</evidence>
<dbReference type="InterPro" id="IPR044492">
    <property type="entry name" value="P_typ_ATPase_HD_dom"/>
</dbReference>
<feature type="binding site" evidence="16">
    <location>
        <position position="730"/>
    </location>
    <ligand>
        <name>ATP</name>
        <dbReference type="ChEBI" id="CHEBI:30616"/>
    </ligand>
</feature>
<evidence type="ECO:0000256" key="16">
    <source>
        <dbReference type="PIRSR" id="PIRSR606539-2"/>
    </source>
</evidence>
<dbReference type="GO" id="GO:0000287">
    <property type="term" value="F:magnesium ion binding"/>
    <property type="evidence" value="ECO:0007669"/>
    <property type="project" value="UniProtKB-UniRule"/>
</dbReference>
<dbReference type="OMA" id="IAITTWH"/>
<dbReference type="GO" id="GO:0140326">
    <property type="term" value="F:ATPase-coupled intramembrane lipid transporter activity"/>
    <property type="evidence" value="ECO:0007669"/>
    <property type="project" value="UniProtKB-EC"/>
</dbReference>
<dbReference type="GO" id="GO:0006890">
    <property type="term" value="P:retrograde vesicle-mediated transport, Golgi to endoplasmic reticulum"/>
    <property type="evidence" value="ECO:0007669"/>
    <property type="project" value="TreeGrafter"/>
</dbReference>
<feature type="binding site" evidence="17">
    <location>
        <position position="947"/>
    </location>
    <ligand>
        <name>Mg(2+)</name>
        <dbReference type="ChEBI" id="CHEBI:18420"/>
    </ligand>
</feature>
<evidence type="ECO:0000259" key="20">
    <source>
        <dbReference type="Pfam" id="PF00122"/>
    </source>
</evidence>
<feature type="transmembrane region" description="Helical" evidence="18">
    <location>
        <begin position="1174"/>
        <end position="1192"/>
    </location>
</feature>
<evidence type="ECO:0000256" key="10">
    <source>
        <dbReference type="ARBA" id="ARBA00022967"/>
    </source>
</evidence>
<feature type="binding site" evidence="16">
    <location>
        <position position="951"/>
    </location>
    <ligand>
        <name>ATP</name>
        <dbReference type="ChEBI" id="CHEBI:30616"/>
    </ligand>
</feature>
<feature type="binding site" evidence="16">
    <location>
        <position position="841"/>
    </location>
    <ligand>
        <name>ATP</name>
        <dbReference type="ChEBI" id="CHEBI:30616"/>
    </ligand>
</feature>
<feature type="domain" description="P-type ATPase A" evidence="20">
    <location>
        <begin position="308"/>
        <end position="454"/>
    </location>
</feature>
<dbReference type="GO" id="GO:0005886">
    <property type="term" value="C:plasma membrane"/>
    <property type="evidence" value="ECO:0007669"/>
    <property type="project" value="TreeGrafter"/>
</dbReference>
<evidence type="ECO:0000256" key="5">
    <source>
        <dbReference type="ARBA" id="ARBA00022692"/>
    </source>
</evidence>
<feature type="binding site" evidence="16">
    <location>
        <position position="565"/>
    </location>
    <ligand>
        <name>ATP</name>
        <dbReference type="ChEBI" id="CHEBI:30616"/>
    </ligand>
</feature>
<dbReference type="InterPro" id="IPR032630">
    <property type="entry name" value="P_typ_ATPase_c"/>
</dbReference>
<dbReference type="GO" id="GO:0045332">
    <property type="term" value="P:phospholipid translocation"/>
    <property type="evidence" value="ECO:0007669"/>
    <property type="project" value="TreeGrafter"/>
</dbReference>
<sequence>MWRRLSAGKGAFNELNSYELVATEEEDSTNENHRLLTNGYRRQAATGNNFYSGRATDDNNSLISSSVGDANQNHYYSRFRKKREDSVEDDGESTRAAEGDSWNQQPNNSRKMLRRSSERDASRISSIDNPNYCSVNMAMSVDDVTDVTRTQPDNRRASSPYNVMSTADDVHKGSEGSGCLRALVKFFRCTCFCCIWFGKLCFGNADLSDREITIGQSMIGKFPPNVIKNQKYNIITFIPLVLFQQFKFFLNLYFLVMACSQFFPDIQIGYWYTYWGPLIFVLTVTLIREAIDDVRRRRRDREINCQKYTKISKGELTYIPSSSIKVGDMILVEKDQRVPADMVLLRTSDRSGRCFVRTDQLDGETDWKLRLPILQDYENDAELFSLAHRFVIYAEKPQMDIHSFIGTLTKRTISEEEECAEEIGISVENTMWANTVLAAGNAVGLVVYTGRETRSVMNNSTPRSKTGLIDLEINNLTKILFVAVVALAFLMICLKGFEGPWPRYMFRFVLLFSYIIPISLRVNMDMAKSFYAWYIQQDETIAGTVARSTTIPEDLGRISYLLTDKTGTLTQNEMIFKRLVLATSQADSPDDVRERLNQGLRLDPLGEDSVQRVTEITRVTEAIKSLAVCHNVTPVYEASEAGDEELDYGIEREATYQASSPDEIALVKYAKEVGLSLVRRDQSHMILKSFSVGVALEYQILQVFPFTSEAKRMGIIVKEKSSDDIIFYVKGADVVMRNIVRYNDWLDEACGNMAREGLRTLVVAKKVMSQSEYDEFEKRYNAAKSSKTDRAAQVYKAMCTVENHMDLLCVTGVEDTLQKDVKVTLETLRNAGIKIWMLTGDKLETATCIAKSSKLVSTQQEIYTVKEINDRTQAFSELNNFRKKADTAMVIKGESLEICLKFFEKEFMELACSSPVVIVCRCSPTQKARMVELVQKTTGKRTAAIGDGGNDVAMIQSADVGIGIEGKEGRQASLAADFSILQFSFVATLLLVHGRYSYKRSASLAQFVMHRGLIITVMQAVFSSIFYFSSVALYQGFLMIGYATVYTMLPVFALVLDKDVREEDLLRLPELYAELGRGRSLTLKTFFLWVMISVYQGGILMYGALILFRDEFIHIVSISFTALIFTELIMVALTIRNMHKLMIVAEVISFLIYVASLVVFRNYFDSDFILSFNFMWKVAVITLMSCAPIFLLKYIRQVCAPPNYAKLN</sequence>
<feature type="binding site" evidence="16">
    <location>
        <position position="950"/>
    </location>
    <ligand>
        <name>ATP</name>
        <dbReference type="ChEBI" id="CHEBI:30616"/>
    </ligand>
</feature>
<dbReference type="InterPro" id="IPR036412">
    <property type="entry name" value="HAD-like_sf"/>
</dbReference>
<evidence type="ECO:0000256" key="8">
    <source>
        <dbReference type="ARBA" id="ARBA00022840"/>
    </source>
</evidence>
<dbReference type="EMBL" id="LJIJ01000016">
    <property type="protein sequence ID" value="ODN05771.1"/>
    <property type="molecule type" value="Genomic_DNA"/>
</dbReference>
<evidence type="ECO:0000313" key="23">
    <source>
        <dbReference type="EMBL" id="ODN05771.1"/>
    </source>
</evidence>
<dbReference type="GO" id="GO:0006897">
    <property type="term" value="P:endocytosis"/>
    <property type="evidence" value="ECO:0007669"/>
    <property type="project" value="TreeGrafter"/>
</dbReference>
<dbReference type="PRINTS" id="PR00119">
    <property type="entry name" value="CATATPASE"/>
</dbReference>
<dbReference type="InterPro" id="IPR059000">
    <property type="entry name" value="ATPase_P-type_domA"/>
</dbReference>
<feature type="transmembrane region" description="Helical" evidence="18">
    <location>
        <begin position="1008"/>
        <end position="1028"/>
    </location>
</feature>
<feature type="binding site" evidence="16">
    <location>
        <position position="759"/>
    </location>
    <ligand>
        <name>ATP</name>
        <dbReference type="ChEBI" id="CHEBI:30616"/>
    </ligand>
</feature>
<evidence type="ECO:0000256" key="7">
    <source>
        <dbReference type="ARBA" id="ARBA00022741"/>
    </source>
</evidence>
<dbReference type="FunFam" id="3.40.50.1000:FF:000009">
    <property type="entry name" value="Phospholipid-transporting ATPase"/>
    <property type="match status" value="1"/>
</dbReference>
<feature type="binding site" evidence="17">
    <location>
        <position position="564"/>
    </location>
    <ligand>
        <name>Mg(2+)</name>
        <dbReference type="ChEBI" id="CHEBI:18420"/>
    </ligand>
</feature>
<dbReference type="InterPro" id="IPR023299">
    <property type="entry name" value="ATPase_P-typ_cyto_dom_N"/>
</dbReference>
<dbReference type="GO" id="GO:0016887">
    <property type="term" value="F:ATP hydrolysis activity"/>
    <property type="evidence" value="ECO:0007669"/>
    <property type="project" value="InterPro"/>
</dbReference>
<feature type="region of interest" description="Disordered" evidence="19">
    <location>
        <begin position="76"/>
        <end position="128"/>
    </location>
</feature>
<feature type="binding site" evidence="16">
    <location>
        <position position="927"/>
    </location>
    <ligand>
        <name>ATP</name>
        <dbReference type="ChEBI" id="CHEBI:30616"/>
    </ligand>
</feature>
<feature type="transmembrane region" description="Helical" evidence="18">
    <location>
        <begin position="1034"/>
        <end position="1056"/>
    </location>
</feature>
<comment type="cofactor">
    <cofactor evidence="1 17">
        <name>Mg(2+)</name>
        <dbReference type="ChEBI" id="CHEBI:18420"/>
    </cofactor>
</comment>
<dbReference type="GO" id="GO:0005768">
    <property type="term" value="C:endosome"/>
    <property type="evidence" value="ECO:0007669"/>
    <property type="project" value="TreeGrafter"/>
</dbReference>
<comment type="similarity">
    <text evidence="3 18">Belongs to the cation transport ATPase (P-type) (TC 3.A.3) family. Type IV subfamily.</text>
</comment>
<feature type="transmembrane region" description="Helical" evidence="18">
    <location>
        <begin position="269"/>
        <end position="291"/>
    </location>
</feature>
<dbReference type="InterPro" id="IPR018303">
    <property type="entry name" value="ATPase_P-typ_P_site"/>
</dbReference>
<feature type="transmembrane region" description="Helical" evidence="18">
    <location>
        <begin position="237"/>
        <end position="263"/>
    </location>
</feature>
<feature type="binding site" evidence="17">
    <location>
        <position position="566"/>
    </location>
    <ligand>
        <name>Mg(2+)</name>
        <dbReference type="ChEBI" id="CHEBI:18420"/>
    </ligand>
</feature>
<dbReference type="Gene3D" id="3.40.50.1000">
    <property type="entry name" value="HAD superfamily/HAD-like"/>
    <property type="match status" value="1"/>
</dbReference>
<evidence type="ECO:0000256" key="3">
    <source>
        <dbReference type="ARBA" id="ARBA00008109"/>
    </source>
</evidence>
<dbReference type="Pfam" id="PF16209">
    <property type="entry name" value="PhoLip_ATPase_N"/>
    <property type="match status" value="1"/>
</dbReference>
<feature type="binding site" evidence="17">
    <location>
        <position position="951"/>
    </location>
    <ligand>
        <name>Mg(2+)</name>
        <dbReference type="ChEBI" id="CHEBI:18420"/>
    </ligand>
</feature>
<evidence type="ECO:0000256" key="2">
    <source>
        <dbReference type="ARBA" id="ARBA00004127"/>
    </source>
</evidence>
<feature type="transmembrane region" description="Helical" evidence="18">
    <location>
        <begin position="1086"/>
        <end position="1106"/>
    </location>
</feature>
<dbReference type="SUPFAM" id="SSF81653">
    <property type="entry name" value="Calcium ATPase, transduction domain A"/>
    <property type="match status" value="1"/>
</dbReference>
<dbReference type="InterPro" id="IPR023214">
    <property type="entry name" value="HAD_sf"/>
</dbReference>
<dbReference type="PANTHER" id="PTHR24092:SF5">
    <property type="entry name" value="PHOSPHOLIPID-TRANSPORTING ATPASE"/>
    <property type="match status" value="1"/>
</dbReference>
<evidence type="ECO:0000256" key="15">
    <source>
        <dbReference type="PIRSR" id="PIRSR606539-1"/>
    </source>
</evidence>
<comment type="caution">
    <text evidence="23">The sequence shown here is derived from an EMBL/GenBank/DDBJ whole genome shotgun (WGS) entry which is preliminary data.</text>
</comment>
<dbReference type="GO" id="GO:0005802">
    <property type="term" value="C:trans-Golgi network"/>
    <property type="evidence" value="ECO:0007669"/>
    <property type="project" value="TreeGrafter"/>
</dbReference>
<dbReference type="OrthoDB" id="377733at2759"/>
<dbReference type="SFLD" id="SFLDF00027">
    <property type="entry name" value="p-type_atpase"/>
    <property type="match status" value="1"/>
</dbReference>
<evidence type="ECO:0000256" key="9">
    <source>
        <dbReference type="ARBA" id="ARBA00022842"/>
    </source>
</evidence>
<evidence type="ECO:0000256" key="13">
    <source>
        <dbReference type="ARBA" id="ARBA00023136"/>
    </source>
</evidence>
<feature type="binding site" evidence="16">
    <location>
        <position position="564"/>
    </location>
    <ligand>
        <name>ATP</name>
        <dbReference type="ChEBI" id="CHEBI:30616"/>
    </ligand>
</feature>
<dbReference type="InterPro" id="IPR001757">
    <property type="entry name" value="P_typ_ATPase"/>
</dbReference>
<dbReference type="InterPro" id="IPR023298">
    <property type="entry name" value="ATPase_P-typ_TM_dom_sf"/>
</dbReference>
<feature type="binding site" evidence="16">
    <location>
        <position position="921"/>
    </location>
    <ligand>
        <name>ATP</name>
        <dbReference type="ChEBI" id="CHEBI:30616"/>
    </ligand>
</feature>
<keyword evidence="7 16" id="KW-0547">Nucleotide-binding</keyword>
<dbReference type="InterPro" id="IPR008250">
    <property type="entry name" value="ATPase_P-typ_transduc_dom_A_sf"/>
</dbReference>
<dbReference type="PANTHER" id="PTHR24092">
    <property type="entry name" value="PROBABLE PHOSPHOLIPID-TRANSPORTING ATPASE"/>
    <property type="match status" value="1"/>
</dbReference>
<dbReference type="Pfam" id="PF00122">
    <property type="entry name" value="E1-E2_ATPase"/>
    <property type="match status" value="1"/>
</dbReference>
<evidence type="ECO:0000256" key="19">
    <source>
        <dbReference type="SAM" id="MobiDB-lite"/>
    </source>
</evidence>
<keyword evidence="13 18" id="KW-0472">Membrane</keyword>
<gene>
    <name evidence="23" type="ORF">Ocin01_00870</name>
</gene>
<dbReference type="Pfam" id="PF16212">
    <property type="entry name" value="PhoLip_ATPase_C"/>
    <property type="match status" value="1"/>
</dbReference>
<keyword evidence="10 18" id="KW-1278">Translocase</keyword>
<dbReference type="Gene3D" id="2.70.150.10">
    <property type="entry name" value="Calcium-transporting ATPase, cytoplasmic transduction domain A"/>
    <property type="match status" value="1"/>
</dbReference>
<dbReference type="SUPFAM" id="SSF81660">
    <property type="entry name" value="Metal cation-transporting ATPase, ATP-binding domain N"/>
    <property type="match status" value="1"/>
</dbReference>
<keyword evidence="9 17" id="KW-0460">Magnesium</keyword>
<evidence type="ECO:0000256" key="17">
    <source>
        <dbReference type="PIRSR" id="PIRSR606539-3"/>
    </source>
</evidence>
<evidence type="ECO:0000256" key="14">
    <source>
        <dbReference type="ARBA" id="ARBA00034036"/>
    </source>
</evidence>
<feature type="binding site" evidence="16">
    <location>
        <position position="840"/>
    </location>
    <ligand>
        <name>ATP</name>
        <dbReference type="ChEBI" id="CHEBI:30616"/>
    </ligand>
</feature>
<evidence type="ECO:0000313" key="24">
    <source>
        <dbReference type="Proteomes" id="UP000094527"/>
    </source>
</evidence>
<reference evidence="23 24" key="1">
    <citation type="journal article" date="2016" name="Genome Biol. Evol.">
        <title>Gene Family Evolution Reflects Adaptation to Soil Environmental Stressors in the Genome of the Collembolan Orchesella cincta.</title>
        <authorList>
            <person name="Faddeeva-Vakhrusheva A."/>
            <person name="Derks M.F."/>
            <person name="Anvar S.Y."/>
            <person name="Agamennone V."/>
            <person name="Suring W."/>
            <person name="Smit S."/>
            <person name="van Straalen N.M."/>
            <person name="Roelofs D."/>
        </authorList>
    </citation>
    <scope>NUCLEOTIDE SEQUENCE [LARGE SCALE GENOMIC DNA]</scope>
    <source>
        <tissue evidence="23">Mixed pool</tissue>
    </source>
</reference>
<organism evidence="23 24">
    <name type="scientific">Orchesella cincta</name>
    <name type="common">Springtail</name>
    <name type="synonym">Podura cincta</name>
    <dbReference type="NCBI Taxonomy" id="48709"/>
    <lineage>
        <taxon>Eukaryota</taxon>
        <taxon>Metazoa</taxon>
        <taxon>Ecdysozoa</taxon>
        <taxon>Arthropoda</taxon>
        <taxon>Hexapoda</taxon>
        <taxon>Collembola</taxon>
        <taxon>Entomobryomorpha</taxon>
        <taxon>Entomobryoidea</taxon>
        <taxon>Orchesellidae</taxon>
        <taxon>Orchesellinae</taxon>
        <taxon>Orchesella</taxon>
    </lineage>
</organism>
<feature type="transmembrane region" description="Helical" evidence="18">
    <location>
        <begin position="978"/>
        <end position="996"/>
    </location>
</feature>
<evidence type="ECO:0000256" key="12">
    <source>
        <dbReference type="ARBA" id="ARBA00023055"/>
    </source>
</evidence>
<dbReference type="SUPFAM" id="SSF81665">
    <property type="entry name" value="Calcium ATPase, transmembrane domain M"/>
    <property type="match status" value="1"/>
</dbReference>
<name>A0A1D2NKK3_ORCCI</name>
<dbReference type="GO" id="GO:0005524">
    <property type="term" value="F:ATP binding"/>
    <property type="evidence" value="ECO:0007669"/>
    <property type="project" value="UniProtKB-UniRule"/>
</dbReference>
<evidence type="ECO:0000256" key="6">
    <source>
        <dbReference type="ARBA" id="ARBA00022723"/>
    </source>
</evidence>
<dbReference type="NCBIfam" id="TIGR01494">
    <property type="entry name" value="ATPase_P-type"/>
    <property type="match status" value="3"/>
</dbReference>
<feature type="binding site" evidence="16">
    <location>
        <position position="663"/>
    </location>
    <ligand>
        <name>ATP</name>
        <dbReference type="ChEBI" id="CHEBI:30616"/>
    </ligand>
</feature>
<dbReference type="NCBIfam" id="TIGR01652">
    <property type="entry name" value="ATPase-Plipid"/>
    <property type="match status" value="1"/>
</dbReference>
<keyword evidence="11 18" id="KW-1133">Transmembrane helix</keyword>
<dbReference type="InterPro" id="IPR032631">
    <property type="entry name" value="P-type_ATPase_N"/>
</dbReference>
<protein>
    <recommendedName>
        <fullName evidence="18">Phospholipid-transporting ATPase</fullName>
        <ecNumber evidence="18">7.6.2.1</ecNumber>
    </recommendedName>
</protein>
<comment type="catalytic activity">
    <reaction evidence="14 18">
        <text>ATP + H2O + phospholipidSide 1 = ADP + phosphate + phospholipidSide 2.</text>
        <dbReference type="EC" id="7.6.2.1"/>
    </reaction>
</comment>
<keyword evidence="24" id="KW-1185">Reference proteome</keyword>
<dbReference type="SFLD" id="SFLDG00002">
    <property type="entry name" value="C1.7:_P-type_atpase_like"/>
    <property type="match status" value="1"/>
</dbReference>
<keyword evidence="6 17" id="KW-0479">Metal-binding</keyword>
<evidence type="ECO:0000259" key="22">
    <source>
        <dbReference type="Pfam" id="PF16212"/>
    </source>
</evidence>
<dbReference type="STRING" id="48709.A0A1D2NKK3"/>
<dbReference type="AlphaFoldDB" id="A0A1D2NKK3"/>
<feature type="domain" description="P-type ATPase C-terminal" evidence="22">
    <location>
        <begin position="974"/>
        <end position="1201"/>
    </location>
</feature>
<dbReference type="Pfam" id="PF13246">
    <property type="entry name" value="Cation_ATPase"/>
    <property type="match status" value="1"/>
</dbReference>
<dbReference type="SFLD" id="SFLDS00003">
    <property type="entry name" value="Haloacid_Dehalogenase"/>
    <property type="match status" value="1"/>
</dbReference>
<proteinExistence type="inferred from homology"/>